<dbReference type="PANTHER" id="PTHR43280">
    <property type="entry name" value="ARAC-FAMILY TRANSCRIPTIONAL REGULATOR"/>
    <property type="match status" value="1"/>
</dbReference>
<organism evidence="5 6">
    <name type="scientific">Levilactobacillus suantsaiihabitans</name>
    <dbReference type="NCBI Taxonomy" id="2487722"/>
    <lineage>
        <taxon>Bacteria</taxon>
        <taxon>Bacillati</taxon>
        <taxon>Bacillota</taxon>
        <taxon>Bacilli</taxon>
        <taxon>Lactobacillales</taxon>
        <taxon>Lactobacillaceae</taxon>
        <taxon>Levilactobacillus</taxon>
    </lineage>
</organism>
<dbReference type="AlphaFoldDB" id="A0A4Z0JC90"/>
<keyword evidence="1" id="KW-0805">Transcription regulation</keyword>
<proteinExistence type="predicted"/>
<dbReference type="EMBL" id="RKLX01000001">
    <property type="protein sequence ID" value="TGD20465.1"/>
    <property type="molecule type" value="Genomic_DNA"/>
</dbReference>
<dbReference type="InterPro" id="IPR018062">
    <property type="entry name" value="HTH_AraC-typ_CS"/>
</dbReference>
<feature type="domain" description="HTH araC/xylS-type" evidence="4">
    <location>
        <begin position="148"/>
        <end position="248"/>
    </location>
</feature>
<evidence type="ECO:0000313" key="5">
    <source>
        <dbReference type="EMBL" id="TGD20465.1"/>
    </source>
</evidence>
<dbReference type="PANTHER" id="PTHR43280:SF28">
    <property type="entry name" value="HTH-TYPE TRANSCRIPTIONAL ACTIVATOR RHAS"/>
    <property type="match status" value="1"/>
</dbReference>
<accession>A0A4Z0JC90</accession>
<protein>
    <submittedName>
        <fullName evidence="5">AraC family transcriptional regulator</fullName>
    </submittedName>
</protein>
<evidence type="ECO:0000313" key="6">
    <source>
        <dbReference type="Proteomes" id="UP000297348"/>
    </source>
</evidence>
<evidence type="ECO:0000256" key="3">
    <source>
        <dbReference type="ARBA" id="ARBA00023163"/>
    </source>
</evidence>
<dbReference type="GO" id="GO:0003700">
    <property type="term" value="F:DNA-binding transcription factor activity"/>
    <property type="evidence" value="ECO:0007669"/>
    <property type="project" value="InterPro"/>
</dbReference>
<dbReference type="InterPro" id="IPR018060">
    <property type="entry name" value="HTH_AraC"/>
</dbReference>
<dbReference type="SUPFAM" id="SSF46689">
    <property type="entry name" value="Homeodomain-like"/>
    <property type="match status" value="1"/>
</dbReference>
<keyword evidence="3" id="KW-0804">Transcription</keyword>
<dbReference type="OrthoDB" id="1975037at2"/>
<dbReference type="Pfam" id="PF12833">
    <property type="entry name" value="HTH_18"/>
    <property type="match status" value="1"/>
</dbReference>
<gene>
    <name evidence="5" type="ORF">EGT51_01570</name>
</gene>
<evidence type="ECO:0000256" key="1">
    <source>
        <dbReference type="ARBA" id="ARBA00023015"/>
    </source>
</evidence>
<dbReference type="InterPro" id="IPR009057">
    <property type="entry name" value="Homeodomain-like_sf"/>
</dbReference>
<evidence type="ECO:0000256" key="2">
    <source>
        <dbReference type="ARBA" id="ARBA00023125"/>
    </source>
</evidence>
<keyword evidence="6" id="KW-1185">Reference proteome</keyword>
<keyword evidence="2" id="KW-0238">DNA-binding</keyword>
<dbReference type="Gene3D" id="1.10.10.60">
    <property type="entry name" value="Homeodomain-like"/>
    <property type="match status" value="1"/>
</dbReference>
<comment type="caution">
    <text evidence="5">The sequence shown here is derived from an EMBL/GenBank/DDBJ whole genome shotgun (WGS) entry which is preliminary data.</text>
</comment>
<sequence>MASDLQYTQYLDSIRSYTEQDQLTKAMILIGYVERDFIRFYRAGRIAEGLKFATENLARSRDLLNRLTPEQKVAQLHALVDILSFEGIQNHVKIFKFVQLRTQYHQQLLALPVTTAKYIPWMKRIIEDFGQLAQTDGLAYADHLESTLDVIYYINAHVREKLTVKQVLTHVNQRCNPIGVQRGFNEEMHMSIRDYINVKKIREAQRILLLTTMRVGQIAQELNFYDAADFSKRFKRELGMTPLEYRQQNSEVD</sequence>
<dbReference type="GO" id="GO:0043565">
    <property type="term" value="F:sequence-specific DNA binding"/>
    <property type="evidence" value="ECO:0007669"/>
    <property type="project" value="InterPro"/>
</dbReference>
<dbReference type="Proteomes" id="UP000297348">
    <property type="component" value="Unassembled WGS sequence"/>
</dbReference>
<reference evidence="5 6" key="1">
    <citation type="submission" date="2018-10" db="EMBL/GenBank/DDBJ databases">
        <title>Lactobacillus sp. R7 and Lactobacillus sp. R19 isolated from fermented mustard green product of Taiwan.</title>
        <authorList>
            <person name="Lin S.-T."/>
        </authorList>
    </citation>
    <scope>NUCLEOTIDE SEQUENCE [LARGE SCALE GENOMIC DNA]</scope>
    <source>
        <strain evidence="5 6">BCRC 81129</strain>
    </source>
</reference>
<dbReference type="PROSITE" id="PS00041">
    <property type="entry name" value="HTH_ARAC_FAMILY_1"/>
    <property type="match status" value="1"/>
</dbReference>
<dbReference type="RefSeq" id="WP_135367033.1">
    <property type="nucleotide sequence ID" value="NZ_RKLX01000001.1"/>
</dbReference>
<dbReference type="SMART" id="SM00342">
    <property type="entry name" value="HTH_ARAC"/>
    <property type="match status" value="1"/>
</dbReference>
<evidence type="ECO:0000259" key="4">
    <source>
        <dbReference type="PROSITE" id="PS01124"/>
    </source>
</evidence>
<dbReference type="PROSITE" id="PS01124">
    <property type="entry name" value="HTH_ARAC_FAMILY_2"/>
    <property type="match status" value="1"/>
</dbReference>
<name>A0A4Z0JC90_9LACO</name>